<keyword evidence="1" id="KW-0963">Cytoplasm</keyword>
<dbReference type="OrthoDB" id="9779889at2"/>
<evidence type="ECO:0000259" key="12">
    <source>
        <dbReference type="PROSITE" id="PS51188"/>
    </source>
</evidence>
<dbReference type="Pfam" id="PF00684">
    <property type="entry name" value="DnaJ_CXXCXGXG"/>
    <property type="match status" value="1"/>
</dbReference>
<keyword evidence="14" id="KW-1185">Reference proteome</keyword>
<feature type="domain" description="J" evidence="11">
    <location>
        <begin position="8"/>
        <end position="72"/>
    </location>
</feature>
<dbReference type="RefSeq" id="WP_136012630.1">
    <property type="nucleotide sequence ID" value="NZ_SRYE01000003.1"/>
</dbReference>
<feature type="zinc finger region" description="CR-type" evidence="9">
    <location>
        <begin position="143"/>
        <end position="228"/>
    </location>
</feature>
<organism evidence="13 14">
    <name type="scientific">Muricaecibacterium torontonense</name>
    <dbReference type="NCBI Taxonomy" id="3032871"/>
    <lineage>
        <taxon>Bacteria</taxon>
        <taxon>Bacillati</taxon>
        <taxon>Actinomycetota</taxon>
        <taxon>Coriobacteriia</taxon>
        <taxon>Coriobacteriales</taxon>
        <taxon>Atopobiaceae</taxon>
        <taxon>Muricaecibacterium</taxon>
    </lineage>
</organism>
<dbReference type="GO" id="GO:0031072">
    <property type="term" value="F:heat shock protein binding"/>
    <property type="evidence" value="ECO:0007669"/>
    <property type="project" value="InterPro"/>
</dbReference>
<keyword evidence="4" id="KW-0677">Repeat</keyword>
<dbReference type="SUPFAM" id="SSF46565">
    <property type="entry name" value="Chaperone J-domain"/>
    <property type="match status" value="1"/>
</dbReference>
<dbReference type="InterPro" id="IPR036410">
    <property type="entry name" value="HSP_DnaJ_Cys-rich_dom_sf"/>
</dbReference>
<protein>
    <submittedName>
        <fullName evidence="13">Molecular chaperone DnaJ</fullName>
    </submittedName>
</protein>
<dbReference type="GO" id="GO:0005737">
    <property type="term" value="C:cytoplasm"/>
    <property type="evidence" value="ECO:0007669"/>
    <property type="project" value="TreeGrafter"/>
</dbReference>
<dbReference type="PROSITE" id="PS50076">
    <property type="entry name" value="DNAJ_2"/>
    <property type="match status" value="1"/>
</dbReference>
<dbReference type="CDD" id="cd10719">
    <property type="entry name" value="DnaJ_zf"/>
    <property type="match status" value="1"/>
</dbReference>
<keyword evidence="3 9" id="KW-0479">Metal-binding</keyword>
<keyword evidence="7" id="KW-0346">Stress response</keyword>
<dbReference type="Proteomes" id="UP000310263">
    <property type="component" value="Unassembled WGS sequence"/>
</dbReference>
<evidence type="ECO:0000256" key="9">
    <source>
        <dbReference type="PROSITE-ProRule" id="PRU00546"/>
    </source>
</evidence>
<evidence type="ECO:0000256" key="6">
    <source>
        <dbReference type="ARBA" id="ARBA00022833"/>
    </source>
</evidence>
<dbReference type="AlphaFoldDB" id="A0A4V3RR58"/>
<keyword evidence="2" id="KW-0235">DNA replication</keyword>
<dbReference type="GO" id="GO:0006260">
    <property type="term" value="P:DNA replication"/>
    <property type="evidence" value="ECO:0007669"/>
    <property type="project" value="UniProtKB-KW"/>
</dbReference>
<accession>A0A4V3RR58</accession>
<sequence>MSAMTDKNYYEILGVSSDATTEEIRKAFQKKARTLHPDVNKAPDAEEKFKEVSEAYAVLSDEDKRRRYDAMRSGAPFMGSSTSSAPQSPFGGGFGGYGGMPFGGFGGFGGFGAQRGRATAYNPRSGADVVYDIELDSKTAATGTRRGITYDRYVVCDVCHGTGSEESEHAKVCPTCHGKGSIDVDLSAVFGGMGFGAMRVQCPECEGTGKVVADPCHRCKGTGRILSASEAVVDIPADSHDGDMIRVPGMGNAGTNGGKTGDLLVRVGIPAERLAPESAMGFQLIGFALPFIAMGLFFQVLGAVSLIIAVPLVMGLFMVARGGLAKHNSVWWKNAGNHVVAGLSNGFMLALFMTLMISCAQGAGRAAMRF</sequence>
<evidence type="ECO:0000256" key="4">
    <source>
        <dbReference type="ARBA" id="ARBA00022737"/>
    </source>
</evidence>
<evidence type="ECO:0000256" key="3">
    <source>
        <dbReference type="ARBA" id="ARBA00022723"/>
    </source>
</evidence>
<comment type="caution">
    <text evidence="13">The sequence shown here is derived from an EMBL/GenBank/DDBJ whole genome shotgun (WGS) entry which is preliminary data.</text>
</comment>
<dbReference type="GO" id="GO:0051082">
    <property type="term" value="F:unfolded protein binding"/>
    <property type="evidence" value="ECO:0007669"/>
    <property type="project" value="InterPro"/>
</dbReference>
<evidence type="ECO:0000256" key="1">
    <source>
        <dbReference type="ARBA" id="ARBA00022490"/>
    </source>
</evidence>
<dbReference type="InterPro" id="IPR036869">
    <property type="entry name" value="J_dom_sf"/>
</dbReference>
<evidence type="ECO:0000256" key="5">
    <source>
        <dbReference type="ARBA" id="ARBA00022771"/>
    </source>
</evidence>
<dbReference type="PRINTS" id="PR00625">
    <property type="entry name" value="JDOMAIN"/>
</dbReference>
<dbReference type="PANTHER" id="PTHR43096:SF48">
    <property type="entry name" value="CHAPERONE PROTEIN DNAJ"/>
    <property type="match status" value="1"/>
</dbReference>
<dbReference type="PROSITE" id="PS51188">
    <property type="entry name" value="ZF_CR"/>
    <property type="match status" value="1"/>
</dbReference>
<keyword evidence="10" id="KW-0812">Transmembrane</keyword>
<keyword evidence="10" id="KW-1133">Transmembrane helix</keyword>
<evidence type="ECO:0000259" key="11">
    <source>
        <dbReference type="PROSITE" id="PS50076"/>
    </source>
</evidence>
<proteinExistence type="predicted"/>
<evidence type="ECO:0000256" key="8">
    <source>
        <dbReference type="ARBA" id="ARBA00023186"/>
    </source>
</evidence>
<dbReference type="InterPro" id="IPR008971">
    <property type="entry name" value="HSP40/DnaJ_pept-bd"/>
</dbReference>
<evidence type="ECO:0000313" key="13">
    <source>
        <dbReference type="EMBL" id="TGY62160.1"/>
    </source>
</evidence>
<dbReference type="EMBL" id="SRYE01000003">
    <property type="protein sequence ID" value="TGY62160.1"/>
    <property type="molecule type" value="Genomic_DNA"/>
</dbReference>
<dbReference type="SUPFAM" id="SSF57938">
    <property type="entry name" value="DnaJ/Hsp40 cysteine-rich domain"/>
    <property type="match status" value="1"/>
</dbReference>
<keyword evidence="6 9" id="KW-0862">Zinc</keyword>
<dbReference type="PROSITE" id="PS00636">
    <property type="entry name" value="DNAJ_1"/>
    <property type="match status" value="1"/>
</dbReference>
<dbReference type="SUPFAM" id="SSF49493">
    <property type="entry name" value="HSP40/DnaJ peptide-binding domain"/>
    <property type="match status" value="1"/>
</dbReference>
<keyword evidence="10" id="KW-0472">Membrane</keyword>
<dbReference type="CDD" id="cd06257">
    <property type="entry name" value="DnaJ"/>
    <property type="match status" value="1"/>
</dbReference>
<feature type="transmembrane region" description="Helical" evidence="10">
    <location>
        <begin position="340"/>
        <end position="360"/>
    </location>
</feature>
<keyword evidence="5 9" id="KW-0863">Zinc-finger</keyword>
<dbReference type="PANTHER" id="PTHR43096">
    <property type="entry name" value="DNAJ HOMOLOG 1, MITOCHONDRIAL-RELATED"/>
    <property type="match status" value="1"/>
</dbReference>
<dbReference type="Gene3D" id="6.20.20.10">
    <property type="match status" value="2"/>
</dbReference>
<feature type="domain" description="CR-type" evidence="12">
    <location>
        <begin position="143"/>
        <end position="228"/>
    </location>
</feature>
<name>A0A4V3RR58_9ACTN</name>
<dbReference type="GO" id="GO:0042026">
    <property type="term" value="P:protein refolding"/>
    <property type="evidence" value="ECO:0007669"/>
    <property type="project" value="TreeGrafter"/>
</dbReference>
<gene>
    <name evidence="13" type="ORF">E5334_05690</name>
</gene>
<dbReference type="GO" id="GO:0008270">
    <property type="term" value="F:zinc ion binding"/>
    <property type="evidence" value="ECO:0007669"/>
    <property type="project" value="UniProtKB-KW"/>
</dbReference>
<dbReference type="Pfam" id="PF01556">
    <property type="entry name" value="DnaJ_C"/>
    <property type="match status" value="1"/>
</dbReference>
<evidence type="ECO:0000256" key="10">
    <source>
        <dbReference type="SAM" id="Phobius"/>
    </source>
</evidence>
<evidence type="ECO:0000313" key="14">
    <source>
        <dbReference type="Proteomes" id="UP000310263"/>
    </source>
</evidence>
<dbReference type="InterPro" id="IPR001623">
    <property type="entry name" value="DnaJ_domain"/>
</dbReference>
<dbReference type="InterPro" id="IPR018253">
    <property type="entry name" value="DnaJ_domain_CS"/>
</dbReference>
<evidence type="ECO:0000256" key="2">
    <source>
        <dbReference type="ARBA" id="ARBA00022705"/>
    </source>
</evidence>
<dbReference type="InterPro" id="IPR001305">
    <property type="entry name" value="HSP_DnaJ_Cys-rich_dom"/>
</dbReference>
<keyword evidence="8" id="KW-0143">Chaperone</keyword>
<reference evidence="13 14" key="1">
    <citation type="submission" date="2019-04" db="EMBL/GenBank/DDBJ databases">
        <title>Microbes associate with the intestines of laboratory mice.</title>
        <authorList>
            <person name="Navarre W."/>
            <person name="Wong E."/>
            <person name="Huang K."/>
            <person name="Tropini C."/>
            <person name="Ng K."/>
            <person name="Yu B."/>
        </authorList>
    </citation>
    <scope>NUCLEOTIDE SEQUENCE [LARGE SCALE GENOMIC DNA]</scope>
    <source>
        <strain evidence="13 14">NM07_P-09</strain>
    </source>
</reference>
<dbReference type="Gene3D" id="2.60.260.20">
    <property type="entry name" value="Urease metallochaperone UreE, N-terminal domain"/>
    <property type="match status" value="1"/>
</dbReference>
<dbReference type="InterPro" id="IPR002939">
    <property type="entry name" value="DnaJ_C"/>
</dbReference>
<evidence type="ECO:0000256" key="7">
    <source>
        <dbReference type="ARBA" id="ARBA00023016"/>
    </source>
</evidence>
<dbReference type="Pfam" id="PF00226">
    <property type="entry name" value="DnaJ"/>
    <property type="match status" value="1"/>
</dbReference>
<dbReference type="SMART" id="SM00271">
    <property type="entry name" value="DnaJ"/>
    <property type="match status" value="1"/>
</dbReference>
<dbReference type="Gene3D" id="1.10.287.110">
    <property type="entry name" value="DnaJ domain"/>
    <property type="match status" value="1"/>
</dbReference>
<feature type="transmembrane region" description="Helical" evidence="10">
    <location>
        <begin position="287"/>
        <end position="320"/>
    </location>
</feature>